<keyword evidence="2" id="KW-0812">Transmembrane</keyword>
<dbReference type="AlphaFoldDB" id="A0A8J6C7M2"/>
<dbReference type="InterPro" id="IPR057600">
    <property type="entry name" value="TORTIFOLIA1/SINE1-2_N"/>
</dbReference>
<dbReference type="PANTHER" id="PTHR31355:SF7">
    <property type="entry name" value="MICROTUBULE-ASSOCIATED PROTEIN TORTIFOLIA1"/>
    <property type="match status" value="1"/>
</dbReference>
<dbReference type="Pfam" id="PF24714">
    <property type="entry name" value="TOR1L1_N"/>
    <property type="match status" value="1"/>
</dbReference>
<organism evidence="4 5">
    <name type="scientific">Diacronema lutheri</name>
    <name type="common">Unicellular marine alga</name>
    <name type="synonym">Monochrysis lutheri</name>
    <dbReference type="NCBI Taxonomy" id="2081491"/>
    <lineage>
        <taxon>Eukaryota</taxon>
        <taxon>Haptista</taxon>
        <taxon>Haptophyta</taxon>
        <taxon>Pavlovophyceae</taxon>
        <taxon>Pavlovales</taxon>
        <taxon>Pavlovaceae</taxon>
        <taxon>Diacronema</taxon>
    </lineage>
</organism>
<feature type="domain" description="TORTIFOLIA1/SINE1-2 N-terminal" evidence="3">
    <location>
        <begin position="40"/>
        <end position="296"/>
    </location>
</feature>
<keyword evidence="5" id="KW-1185">Reference proteome</keyword>
<dbReference type="OrthoDB" id="10604085at2759"/>
<evidence type="ECO:0000256" key="2">
    <source>
        <dbReference type="SAM" id="Phobius"/>
    </source>
</evidence>
<dbReference type="Gene3D" id="1.25.10.10">
    <property type="entry name" value="Leucine-rich Repeat Variant"/>
    <property type="match status" value="1"/>
</dbReference>
<feature type="compositionally biased region" description="Polar residues" evidence="1">
    <location>
        <begin position="393"/>
        <end position="406"/>
    </location>
</feature>
<accession>A0A8J6C7M2</accession>
<dbReference type="PANTHER" id="PTHR31355">
    <property type="entry name" value="MICROTUBULE-ASSOCIATED PROTEIN TORTIFOLIA1"/>
    <property type="match status" value="1"/>
</dbReference>
<feature type="compositionally biased region" description="Basic and acidic residues" evidence="1">
    <location>
        <begin position="463"/>
        <end position="490"/>
    </location>
</feature>
<proteinExistence type="predicted"/>
<keyword evidence="2" id="KW-1133">Transmembrane helix</keyword>
<reference evidence="4" key="1">
    <citation type="submission" date="2021-05" db="EMBL/GenBank/DDBJ databases">
        <title>The genome of the haptophyte Pavlova lutheri (Diacronema luteri, Pavlovales) - a model for lipid biosynthesis in eukaryotic algae.</title>
        <authorList>
            <person name="Hulatt C.J."/>
            <person name="Posewitz M.C."/>
        </authorList>
    </citation>
    <scope>NUCLEOTIDE SEQUENCE</scope>
    <source>
        <strain evidence="4">NIVA-4/92</strain>
    </source>
</reference>
<evidence type="ECO:0000313" key="4">
    <source>
        <dbReference type="EMBL" id="KAG8462909.1"/>
    </source>
</evidence>
<feature type="region of interest" description="Disordered" evidence="1">
    <location>
        <begin position="383"/>
        <end position="406"/>
    </location>
</feature>
<feature type="region of interest" description="Disordered" evidence="1">
    <location>
        <begin position="1"/>
        <end position="28"/>
    </location>
</feature>
<name>A0A8J6C7M2_DIALT</name>
<feature type="transmembrane region" description="Helical" evidence="2">
    <location>
        <begin position="790"/>
        <end position="810"/>
    </location>
</feature>
<dbReference type="SUPFAM" id="SSF48371">
    <property type="entry name" value="ARM repeat"/>
    <property type="match status" value="1"/>
</dbReference>
<evidence type="ECO:0000313" key="5">
    <source>
        <dbReference type="Proteomes" id="UP000751190"/>
    </source>
</evidence>
<dbReference type="GO" id="GO:0008017">
    <property type="term" value="F:microtubule binding"/>
    <property type="evidence" value="ECO:0007669"/>
    <property type="project" value="InterPro"/>
</dbReference>
<dbReference type="InterPro" id="IPR016024">
    <property type="entry name" value="ARM-type_fold"/>
</dbReference>
<comment type="caution">
    <text evidence="4">The sequence shown here is derived from an EMBL/GenBank/DDBJ whole genome shotgun (WGS) entry which is preliminary data.</text>
</comment>
<evidence type="ECO:0000256" key="1">
    <source>
        <dbReference type="SAM" id="MobiDB-lite"/>
    </source>
</evidence>
<dbReference type="Proteomes" id="UP000751190">
    <property type="component" value="Unassembled WGS sequence"/>
</dbReference>
<dbReference type="GO" id="GO:0005874">
    <property type="term" value="C:microtubule"/>
    <property type="evidence" value="ECO:0007669"/>
    <property type="project" value="InterPro"/>
</dbReference>
<dbReference type="InterPro" id="IPR011989">
    <property type="entry name" value="ARM-like"/>
</dbReference>
<feature type="compositionally biased region" description="Low complexity" evidence="1">
    <location>
        <begin position="312"/>
        <end position="328"/>
    </location>
</feature>
<dbReference type="EMBL" id="JAGTXO010000018">
    <property type="protein sequence ID" value="KAG8462909.1"/>
    <property type="molecule type" value="Genomic_DNA"/>
</dbReference>
<evidence type="ECO:0000259" key="3">
    <source>
        <dbReference type="Pfam" id="PF24714"/>
    </source>
</evidence>
<dbReference type="InterPro" id="IPR033337">
    <property type="entry name" value="TORTIFOLIA1/SINE1-2"/>
</dbReference>
<gene>
    <name evidence="4" type="ORF">KFE25_001682</name>
</gene>
<keyword evidence="2" id="KW-0472">Membrane</keyword>
<feature type="region of interest" description="Disordered" evidence="1">
    <location>
        <begin position="304"/>
        <end position="345"/>
    </location>
</feature>
<protein>
    <recommendedName>
        <fullName evidence="3">TORTIFOLIA1/SINE1-2 N-terminal domain-containing protein</fullName>
    </recommendedName>
</protein>
<sequence length="878" mass="90956">MPITVDESTPRDGPTGARERATPPRAIGLSPKREHEIHLLDLVQRLACDDTRRTASAEITALLTNLAAEPNERVIVHDVNMLLKLLTRQLVDQKGPAVVATVDLIAEAARLHRTEHFAPALPHVVHSLLKALSTYDGRVHRACALTFGALAACLSWPVALHAEEVPAHWQGVRLAPLLAPLTCVLSGQVREQQTGACACIVEIAAAAPTALLNDALPALVSKIVALLRTKQTIVTAPLLNALRALSGVSGALFAPYAQRCVADALSLAKERHLLTETDDWHVKKAAIELLGALACDFPTLVPSAPPKERSSADGAAAAAVDADAHGGAPTPPRTTPTHQRGAQPVTRDAVYRLLAKLRTDPAKPVREAVFDVLEGMRAHCPLEPRADGGGHSPVSSACSSRRASGTPTSLRKIKEAAAAVAAAAKENAPDGLLIISPGTRPPRSLFAVSGATVPDVADLLPHAPDEPGKDARTLGERNAPREPDAGVKADGGAKADVALIVLSAASAAQAHDAAAAEPPMPAEALATLALEGFYGADEARSTAAASTPANEGSPGAIVLQLARHAFVPSKTLLRTPLAEPSDVARERAEGDADADAWKRMLSPTFEPTSAAAPRSLAGELGSSPFDATAGTVDARSAPALEPVAAAAQRTPSKCRAMSLALCLVLVGAAVFCVQPLVRPEQPIFDQPFGGVDCVEPAELGGVLGQLNAPHGAAMPSPMPSVVSEPLEPVEVPPPAFGMPDGAGADMVSGVAICSKTGEQTCDIVGWTDPLVAQPDAPGAGKLATDRVPCASVTFMVTVAACLSAFVISLLRRSSSKIKDSGGSDDLGSYVGYDDKLRSPVRRSRRLSSVHSKTPVTSPAICVPTSARKLRMSGLVTAL</sequence>
<feature type="region of interest" description="Disordered" evidence="1">
    <location>
        <begin position="460"/>
        <end position="490"/>
    </location>
</feature>